<organism evidence="1 2">
    <name type="scientific">Candidatus Roizmanbacteria bacterium RIFCSPLOWO2_02_FULL_36_11</name>
    <dbReference type="NCBI Taxonomy" id="1802071"/>
    <lineage>
        <taxon>Bacteria</taxon>
        <taxon>Candidatus Roizmaniibacteriota</taxon>
    </lineage>
</organism>
<evidence type="ECO:0000313" key="1">
    <source>
        <dbReference type="EMBL" id="OGK55316.1"/>
    </source>
</evidence>
<gene>
    <name evidence="1" type="ORF">A3H78_04420</name>
</gene>
<dbReference type="Proteomes" id="UP000177418">
    <property type="component" value="Unassembled WGS sequence"/>
</dbReference>
<proteinExistence type="predicted"/>
<dbReference type="AlphaFoldDB" id="A0A1F7JI82"/>
<sequence length="106" mass="12371">MNKWNIPSNLEDKIRDRDKFCVYCHSEFNRNSYTKRATWEHIDNNAKNISETNIALCCASCNASKGTKKILSWFNAPFCRKNKINMESVADMVKSQLNLQKCNLYI</sequence>
<evidence type="ECO:0000313" key="2">
    <source>
        <dbReference type="Proteomes" id="UP000177418"/>
    </source>
</evidence>
<comment type="caution">
    <text evidence="1">The sequence shown here is derived from an EMBL/GenBank/DDBJ whole genome shotgun (WGS) entry which is preliminary data.</text>
</comment>
<evidence type="ECO:0008006" key="3">
    <source>
        <dbReference type="Google" id="ProtNLM"/>
    </source>
</evidence>
<dbReference type="Gene3D" id="1.10.30.50">
    <property type="match status" value="1"/>
</dbReference>
<protein>
    <recommendedName>
        <fullName evidence="3">HNH endonuclease</fullName>
    </recommendedName>
</protein>
<dbReference type="CDD" id="cd00085">
    <property type="entry name" value="HNHc"/>
    <property type="match status" value="1"/>
</dbReference>
<dbReference type="InterPro" id="IPR003615">
    <property type="entry name" value="HNH_nuc"/>
</dbReference>
<reference evidence="1 2" key="1">
    <citation type="journal article" date="2016" name="Nat. Commun.">
        <title>Thousands of microbial genomes shed light on interconnected biogeochemical processes in an aquifer system.</title>
        <authorList>
            <person name="Anantharaman K."/>
            <person name="Brown C.T."/>
            <person name="Hug L.A."/>
            <person name="Sharon I."/>
            <person name="Castelle C.J."/>
            <person name="Probst A.J."/>
            <person name="Thomas B.C."/>
            <person name="Singh A."/>
            <person name="Wilkins M.J."/>
            <person name="Karaoz U."/>
            <person name="Brodie E.L."/>
            <person name="Williams K.H."/>
            <person name="Hubbard S.S."/>
            <person name="Banfield J.F."/>
        </authorList>
    </citation>
    <scope>NUCLEOTIDE SEQUENCE [LARGE SCALE GENOMIC DNA]</scope>
</reference>
<accession>A0A1F7JI82</accession>
<dbReference type="EMBL" id="MGAV01000007">
    <property type="protein sequence ID" value="OGK55316.1"/>
    <property type="molecule type" value="Genomic_DNA"/>
</dbReference>
<name>A0A1F7JI82_9BACT</name>